<evidence type="ECO:0000256" key="2">
    <source>
        <dbReference type="SAM" id="Phobius"/>
    </source>
</evidence>
<feature type="compositionally biased region" description="Low complexity" evidence="1">
    <location>
        <begin position="72"/>
        <end position="90"/>
    </location>
</feature>
<proteinExistence type="predicted"/>
<keyword evidence="2" id="KW-1133">Transmembrane helix</keyword>
<dbReference type="STRING" id="381665.SAMN05216554_2680"/>
<accession>A0A1H3QRJ2</accession>
<evidence type="ECO:0008006" key="5">
    <source>
        <dbReference type="Google" id="ProtNLM"/>
    </source>
</evidence>
<dbReference type="EMBL" id="FNPZ01000002">
    <property type="protein sequence ID" value="SDZ15638.1"/>
    <property type="molecule type" value="Genomic_DNA"/>
</dbReference>
<evidence type="ECO:0000313" key="4">
    <source>
        <dbReference type="Proteomes" id="UP000198891"/>
    </source>
</evidence>
<gene>
    <name evidence="3" type="ORF">SAMN05216554_2680</name>
</gene>
<dbReference type="AlphaFoldDB" id="A0A1H3QRJ2"/>
<sequence>MNEPRFDPERSAAIRTMLTQTVEAEPARARRVHFRITLAAVLAALGVTFGGTAVAVALSGGSLFTVGAPAPVTTSSSPAPSPSATEAATPAPTPTAPSHSLAITGDRIMPHDIVSAPGASPLWSIDLPALGGAPGCTYDTVIDVSDGYAVVQQSLIAASASPDHCDVSSNRLAVTLVDTAAGSIVWSRDWSWEPSDGDSTTARLLGTSGRVLIWDRMAGVGPAEVLELATGETLGPVTVPDGYSIRELNAVPGESGDVIYTAPRLDADGQPTTEWSVRRADPMSLGTPLWSHEITADQVLGYNPIGNSSSVLNVPYLRDGSGWADDVLDADTGAVMAAGVPERSYIYFDGFTLRETGFTPYGVPSAIAGIDDAGNEFWSRESESGIAIGRVDLPGQKPAAIALNDGSDLALFTAGNQLELIEGLTGQAKWTADATACDVDPASFDRSSAFFTLQPDGVLVDVYKRCAFDYATGDAVDVGARRDPGSLGSAVDYELSGGYGTGGQRVFDGVIPGSGTATAFDAVSGEELWTIPIASDERWESAGGYVVGFSDGRMFGIG</sequence>
<keyword evidence="4" id="KW-1185">Reference proteome</keyword>
<feature type="transmembrane region" description="Helical" evidence="2">
    <location>
        <begin position="36"/>
        <end position="58"/>
    </location>
</feature>
<evidence type="ECO:0000256" key="1">
    <source>
        <dbReference type="SAM" id="MobiDB-lite"/>
    </source>
</evidence>
<dbReference type="RefSeq" id="WP_092554461.1">
    <property type="nucleotide sequence ID" value="NZ_FNPZ01000002.1"/>
</dbReference>
<keyword evidence="2" id="KW-0472">Membrane</keyword>
<feature type="region of interest" description="Disordered" evidence="1">
    <location>
        <begin position="72"/>
        <end position="98"/>
    </location>
</feature>
<dbReference type="Proteomes" id="UP000198891">
    <property type="component" value="Unassembled WGS sequence"/>
</dbReference>
<reference evidence="3 4" key="1">
    <citation type="submission" date="2016-10" db="EMBL/GenBank/DDBJ databases">
        <authorList>
            <person name="de Groot N.N."/>
        </authorList>
    </citation>
    <scope>NUCLEOTIDE SEQUENCE [LARGE SCALE GENOMIC DNA]</scope>
    <source>
        <strain evidence="3 4">CGMCC 4.3491</strain>
    </source>
</reference>
<keyword evidence="2" id="KW-0812">Transmembrane</keyword>
<evidence type="ECO:0000313" key="3">
    <source>
        <dbReference type="EMBL" id="SDZ15638.1"/>
    </source>
</evidence>
<protein>
    <recommendedName>
        <fullName evidence="5">PQQ-like domain-containing protein</fullName>
    </recommendedName>
</protein>
<organism evidence="3 4">
    <name type="scientific">Herbiconiux ginsengi</name>
    <dbReference type="NCBI Taxonomy" id="381665"/>
    <lineage>
        <taxon>Bacteria</taxon>
        <taxon>Bacillati</taxon>
        <taxon>Actinomycetota</taxon>
        <taxon>Actinomycetes</taxon>
        <taxon>Micrococcales</taxon>
        <taxon>Microbacteriaceae</taxon>
        <taxon>Herbiconiux</taxon>
    </lineage>
</organism>
<name>A0A1H3QRJ2_9MICO</name>